<dbReference type="AlphaFoldDB" id="A0AB35WJE4"/>
<evidence type="ECO:0000313" key="2">
    <source>
        <dbReference type="Proteomes" id="UP001175817"/>
    </source>
</evidence>
<name>A0AB35WJE4_9ENTR</name>
<evidence type="ECO:0008006" key="3">
    <source>
        <dbReference type="Google" id="ProtNLM"/>
    </source>
</evidence>
<organism evidence="1 2">
    <name type="scientific">Klebsiella michiganensis</name>
    <dbReference type="NCBI Taxonomy" id="1134687"/>
    <lineage>
        <taxon>Bacteria</taxon>
        <taxon>Pseudomonadati</taxon>
        <taxon>Pseudomonadota</taxon>
        <taxon>Gammaproteobacteria</taxon>
        <taxon>Enterobacterales</taxon>
        <taxon>Enterobacteriaceae</taxon>
        <taxon>Klebsiella/Raoultella group</taxon>
        <taxon>Klebsiella</taxon>
    </lineage>
</organism>
<sequence length="358" mass="41673">MKTTLPFWSVDAFLYWVTPRRYTAEWSSELMSRVSGFLDAYIMFDTVIIPERYKEEGILKKLDPNQSIFEYVKSNALINSDDLCNGLTIDLSLNIPDINALKKDDYLWFSQHTGYCSPEDFDEMVSENFMSFSLLRLWQLSLINEITELTECCAILPLSLRDIDLFQIKEPPFHLNKINELNVHYQSMIKTVSVAVGEQFNDYLENIPPFLSLVIDQSLSQEHSIEVIAKIREDYKELRSSGSLYSSEIIRSKGIRNKKEIIDEWNESWDKLLKSSFKKPSLFKRKLSLGDISKAVVTPQKAGLSSIIQLFLEHIEEYSSYKRFRIYCDLYTELDSITFSKNKLEKTFSVNLKNKLSI</sequence>
<gene>
    <name evidence="1" type="ORF">QAB24_025915</name>
</gene>
<dbReference type="Proteomes" id="UP001175817">
    <property type="component" value="Unassembled WGS sequence"/>
</dbReference>
<comment type="caution">
    <text evidence="1">The sequence shown here is derived from an EMBL/GenBank/DDBJ whole genome shotgun (WGS) entry which is preliminary data.</text>
</comment>
<evidence type="ECO:0000313" key="1">
    <source>
        <dbReference type="EMBL" id="MEC6053932.1"/>
    </source>
</evidence>
<protein>
    <recommendedName>
        <fullName evidence="3">ATP-binding protein</fullName>
    </recommendedName>
</protein>
<proteinExistence type="predicted"/>
<accession>A0AB35WJE4</accession>
<dbReference type="RefSeq" id="WP_148721892.1">
    <property type="nucleotide sequence ID" value="NZ_CAKLOQ010000001.1"/>
</dbReference>
<reference evidence="1" key="2">
    <citation type="submission" date="2024-01" db="EMBL/GenBank/DDBJ databases">
        <authorList>
            <person name="Macesic N."/>
        </authorList>
    </citation>
    <scope>NUCLEOTIDE SEQUENCE</scope>
    <source>
        <strain evidence="1">CPO078</strain>
    </source>
</reference>
<dbReference type="EMBL" id="JARTTH020000001">
    <property type="protein sequence ID" value="MEC6053932.1"/>
    <property type="molecule type" value="Genomic_DNA"/>
</dbReference>
<reference evidence="1" key="1">
    <citation type="journal article" date="2023" name="Nat. Commun.">
        <title>Genomic dissection of endemic carbapenem resistance reveals metallo-beta-lactamase dissemination through clonal, plasmid and integron transfer.</title>
        <authorList>
            <person name="Macesic N."/>
            <person name="Hawkey J."/>
            <person name="Vezina B."/>
            <person name="Wisniewski J.A."/>
            <person name="Cottingham H."/>
            <person name="Blakeway L.V."/>
            <person name="Harshegyi T."/>
            <person name="Pragastis K."/>
            <person name="Badoordeen G.Z."/>
            <person name="Dennison A."/>
            <person name="Spelman D.W."/>
            <person name="Jenney A.W.J."/>
            <person name="Peleg A.Y."/>
        </authorList>
    </citation>
    <scope>NUCLEOTIDE SEQUENCE</scope>
    <source>
        <strain evidence="1">CPO078</strain>
    </source>
</reference>